<evidence type="ECO:0000256" key="8">
    <source>
        <dbReference type="ARBA" id="ARBA00023136"/>
    </source>
</evidence>
<dbReference type="InterPro" id="IPR052541">
    <property type="entry name" value="SQRD"/>
</dbReference>
<dbReference type="PANTHER" id="PTHR43755:SF1">
    <property type="entry name" value="FAD-DEPENDENT PYRIDINE NUCLEOTIDE-DISULPHIDE OXIDOREDUCTASE"/>
    <property type="match status" value="1"/>
</dbReference>
<evidence type="ECO:0000256" key="1">
    <source>
        <dbReference type="ARBA" id="ARBA00001974"/>
    </source>
</evidence>
<evidence type="ECO:0000256" key="14">
    <source>
        <dbReference type="ARBA" id="ARBA00081101"/>
    </source>
</evidence>
<dbReference type="Proteomes" id="UP000007382">
    <property type="component" value="Chromosome"/>
</dbReference>
<dbReference type="Gene3D" id="3.50.50.100">
    <property type="match status" value="1"/>
</dbReference>
<dbReference type="GO" id="GO:0070224">
    <property type="term" value="F:sulfide:quinone oxidoreductase activity"/>
    <property type="evidence" value="ECO:0007669"/>
    <property type="project" value="UniProtKB-EC"/>
</dbReference>
<keyword evidence="3" id="KW-0285">Flavoprotein</keyword>
<dbReference type="PANTHER" id="PTHR43755">
    <property type="match status" value="1"/>
</dbReference>
<protein>
    <recommendedName>
        <fullName evidence="13">Sulfide-quinone reductase</fullName>
        <ecNumber evidence="12">1.8.5.4</ecNumber>
    </recommendedName>
    <alternativeName>
        <fullName evidence="14">Sulfide:quinone oxidoreductase</fullName>
    </alternativeName>
</protein>
<dbReference type="FunFam" id="3.50.50.100:FF:000017">
    <property type="entry name" value="Sulfide-quinone reductase"/>
    <property type="match status" value="1"/>
</dbReference>
<evidence type="ECO:0000256" key="12">
    <source>
        <dbReference type="ARBA" id="ARBA00066453"/>
    </source>
</evidence>
<evidence type="ECO:0000256" key="3">
    <source>
        <dbReference type="ARBA" id="ARBA00022630"/>
    </source>
</evidence>
<dbReference type="HOGENOM" id="CLU_030742_5_2_0"/>
<comment type="similarity">
    <text evidence="11">Belongs to the SQRD family.</text>
</comment>
<dbReference type="eggNOG" id="COG0446">
    <property type="taxonomic scope" value="Bacteria"/>
</dbReference>
<evidence type="ECO:0000256" key="11">
    <source>
        <dbReference type="ARBA" id="ARBA00060891"/>
    </source>
</evidence>
<dbReference type="EC" id="1.8.5.4" evidence="12"/>
<proteinExistence type="inferred from homology"/>
<dbReference type="Pfam" id="PF07992">
    <property type="entry name" value="Pyr_redox_2"/>
    <property type="match status" value="1"/>
</dbReference>
<keyword evidence="7" id="KW-0560">Oxidoreductase</keyword>
<dbReference type="GO" id="GO:0016020">
    <property type="term" value="C:membrane"/>
    <property type="evidence" value="ECO:0007669"/>
    <property type="project" value="UniProtKB-SubCell"/>
</dbReference>
<comment type="function">
    <text evidence="10">Catalyzes the oxidation of hydrogen sulfide, with the help of a quinone. Consecutive reaction cycles lead to the accumulation of a polysulfide product on the active site Cys residues; these products are released when they exceed a critical length, typically as cyclooctasulfur.</text>
</comment>
<comment type="catalytic activity">
    <reaction evidence="9">
        <text>n a quinone + n hydrogen sulfide + n H(+) = polysulfur(n-2) + n a quinol</text>
        <dbReference type="Rhea" id="RHEA:30239"/>
        <dbReference type="Rhea" id="RHEA-COMP:19475"/>
        <dbReference type="ChEBI" id="CHEBI:15378"/>
        <dbReference type="ChEBI" id="CHEBI:17909"/>
        <dbReference type="ChEBI" id="CHEBI:24646"/>
        <dbReference type="ChEBI" id="CHEBI:29919"/>
        <dbReference type="ChEBI" id="CHEBI:132124"/>
        <dbReference type="EC" id="1.8.5.4"/>
    </reaction>
</comment>
<dbReference type="InterPro" id="IPR023753">
    <property type="entry name" value="FAD/NAD-binding_dom"/>
</dbReference>
<organism evidence="16 17">
    <name type="scientific">Leptospirillum ferrooxidans (strain C2-3)</name>
    <dbReference type="NCBI Taxonomy" id="1162668"/>
    <lineage>
        <taxon>Bacteria</taxon>
        <taxon>Pseudomonadati</taxon>
        <taxon>Nitrospirota</taxon>
        <taxon>Nitrospiria</taxon>
        <taxon>Nitrospirales</taxon>
        <taxon>Nitrospiraceae</taxon>
        <taxon>Leptospirillum</taxon>
    </lineage>
</organism>
<evidence type="ECO:0000256" key="13">
    <source>
        <dbReference type="ARBA" id="ARBA00071264"/>
    </source>
</evidence>
<dbReference type="AlphaFoldDB" id="I0IN58"/>
<dbReference type="EMBL" id="AP012342">
    <property type="protein sequence ID" value="BAM06707.1"/>
    <property type="molecule type" value="Genomic_DNA"/>
</dbReference>
<keyword evidence="17" id="KW-1185">Reference proteome</keyword>
<evidence type="ECO:0000256" key="4">
    <source>
        <dbReference type="ARBA" id="ARBA00022719"/>
    </source>
</evidence>
<comment type="cofactor">
    <cofactor evidence="1">
        <name>FAD</name>
        <dbReference type="ChEBI" id="CHEBI:57692"/>
    </cofactor>
</comment>
<keyword evidence="5" id="KW-0547">Nucleotide-binding</keyword>
<evidence type="ECO:0000256" key="2">
    <source>
        <dbReference type="ARBA" id="ARBA00004170"/>
    </source>
</evidence>
<dbReference type="InterPro" id="IPR036188">
    <property type="entry name" value="FAD/NAD-bd_sf"/>
</dbReference>
<evidence type="ECO:0000256" key="7">
    <source>
        <dbReference type="ARBA" id="ARBA00023002"/>
    </source>
</evidence>
<dbReference type="PATRIC" id="fig|1162668.3.peg.1162"/>
<comment type="subcellular location">
    <subcellularLocation>
        <location evidence="2">Membrane</location>
        <topology evidence="2">Peripheral membrane protein</topology>
    </subcellularLocation>
</comment>
<dbReference type="RefSeq" id="WP_014449198.1">
    <property type="nucleotide sequence ID" value="NC_017094.1"/>
</dbReference>
<keyword evidence="8" id="KW-0472">Membrane</keyword>
<evidence type="ECO:0000313" key="16">
    <source>
        <dbReference type="EMBL" id="BAM06707.1"/>
    </source>
</evidence>
<keyword evidence="6" id="KW-0274">FAD</keyword>
<dbReference type="SUPFAM" id="SSF51905">
    <property type="entry name" value="FAD/NAD(P)-binding domain"/>
    <property type="match status" value="2"/>
</dbReference>
<sequence>MTISSQVKEIVVLGAGTGGMPAAYELASTLGKKVHVTVINAYDFFQFVPSNPWVAVGWRTRADTTFLIRPYLEKKGITFIAKAAVALKPKENSIELIDGEIIRYDYLVITTGPRLAFDLIEGAGPEGFTQSVCSVDHAEKAYEKLGEFLKNPGPVVVGSFQGASCFGPAYEYAFILDRHLRKLRMRNKVPMTFVTSEPYIGHLGLGGVGDSKGLLESEFRNQDIKWITNAKVTKVEDQMMHVEEVGQDGNTIRTHDIPFKYSMMIPPFRGNKAVAAVTDMVNPGGFVIIDDYQRSKAYKNIYSAGVCVAIPPVETTPVPTGTPKTGYMIESMVTAIVHNIKAEIEGREPDTKGTWNAICLADMGDTGAAFVALPQIPPRNVAWMKKGKWVHLAKIAFEKYFIRKMKTGSSEPIYEKYMLKALGIERLQQ</sequence>
<dbReference type="GO" id="GO:0000166">
    <property type="term" value="F:nucleotide binding"/>
    <property type="evidence" value="ECO:0007669"/>
    <property type="project" value="UniProtKB-KW"/>
</dbReference>
<keyword evidence="4" id="KW-0874">Quinone</keyword>
<dbReference type="GO" id="GO:0048038">
    <property type="term" value="F:quinone binding"/>
    <property type="evidence" value="ECO:0007669"/>
    <property type="project" value="UniProtKB-KW"/>
</dbReference>
<reference evidence="16 17" key="1">
    <citation type="journal article" date="2012" name="J. Bacteriol.">
        <title>Complete Genome Sequence of Leptospirillum ferrooxidans Strain C2-3, Isolated from a Fresh Volcanic Ash Deposit on the Island of Miyake, Japan.</title>
        <authorList>
            <person name="Fujimura R."/>
            <person name="Sato Y."/>
            <person name="Nishizawa T."/>
            <person name="Oshima K."/>
            <person name="Kim S.-W."/>
            <person name="Hattori M."/>
            <person name="Kamijo T."/>
            <person name="Ohta H."/>
        </authorList>
    </citation>
    <scope>NUCLEOTIDE SEQUENCE [LARGE SCALE GENOMIC DNA]</scope>
    <source>
        <strain evidence="16 17">C2-3</strain>
    </source>
</reference>
<name>I0IN58_LEPFC</name>
<gene>
    <name evidence="16" type="ordered locus">LFE_1004</name>
</gene>
<dbReference type="KEGG" id="lfc:LFE_1004"/>
<accession>I0IN58</accession>
<evidence type="ECO:0000256" key="6">
    <source>
        <dbReference type="ARBA" id="ARBA00022827"/>
    </source>
</evidence>
<dbReference type="STRING" id="1162668.LFE_1004"/>
<evidence type="ECO:0000256" key="10">
    <source>
        <dbReference type="ARBA" id="ARBA00054727"/>
    </source>
</evidence>
<evidence type="ECO:0000313" key="17">
    <source>
        <dbReference type="Proteomes" id="UP000007382"/>
    </source>
</evidence>
<reference evidence="17" key="2">
    <citation type="submission" date="2012-03" db="EMBL/GenBank/DDBJ databases">
        <title>The complete genome sequence of the pioneer microbe on fresh volcanic deposit, Leptospirillum ferrooxidans strain C2-3.</title>
        <authorList>
            <person name="Fujimura R."/>
            <person name="Sato Y."/>
            <person name="Nishizawa T."/>
            <person name="Nanba K."/>
            <person name="Oshima K."/>
            <person name="Hattori M."/>
            <person name="Kamijo T."/>
            <person name="Ohta H."/>
        </authorList>
    </citation>
    <scope>NUCLEOTIDE SEQUENCE [LARGE SCALE GENOMIC DNA]</scope>
    <source>
        <strain evidence="17">C2-3</strain>
    </source>
</reference>
<dbReference type="OrthoDB" id="9802771at2"/>
<evidence type="ECO:0000256" key="9">
    <source>
        <dbReference type="ARBA" id="ARBA00050821"/>
    </source>
</evidence>
<evidence type="ECO:0000259" key="15">
    <source>
        <dbReference type="Pfam" id="PF07992"/>
    </source>
</evidence>
<feature type="domain" description="FAD/NAD(P)-binding" evidence="15">
    <location>
        <begin position="9"/>
        <end position="158"/>
    </location>
</feature>
<evidence type="ECO:0000256" key="5">
    <source>
        <dbReference type="ARBA" id="ARBA00022741"/>
    </source>
</evidence>